<dbReference type="GO" id="GO:0016020">
    <property type="term" value="C:membrane"/>
    <property type="evidence" value="ECO:0007669"/>
    <property type="project" value="UniProtKB-SubCell"/>
</dbReference>
<evidence type="ECO:0000256" key="4">
    <source>
        <dbReference type="ARBA" id="ARBA00022989"/>
    </source>
</evidence>
<sequence>MAGSTSDSLSHIHTHTRPPWPSLYNPGLELLNVAGGEPEARGGVYLSKANDVFVFTLYWTFIFYIPAFIFCGLYAFFNITFPPANHNDDYPRYDSVPEPAYSLPLLRISSAATQHTSSAEFYQSPQRYQSPKMNERRSRVTFGLLILLLFFLSSLAGAVITSLVVGYVLAGLYSAAKYHLSTWMPFVFSALAVCISMTSIWPSIIDII</sequence>
<dbReference type="OrthoDB" id="2131401at2759"/>
<dbReference type="InterPro" id="IPR019334">
    <property type="entry name" value="TMEM170A/B/YPR153W-like"/>
</dbReference>
<keyword evidence="8" id="KW-1185">Reference proteome</keyword>
<evidence type="ECO:0000313" key="7">
    <source>
        <dbReference type="EMBL" id="KIY44986.1"/>
    </source>
</evidence>
<evidence type="ECO:0000256" key="6">
    <source>
        <dbReference type="SAM" id="Phobius"/>
    </source>
</evidence>
<keyword evidence="4 6" id="KW-1133">Transmembrane helix</keyword>
<feature type="transmembrane region" description="Helical" evidence="6">
    <location>
        <begin position="57"/>
        <end position="77"/>
    </location>
</feature>
<reference evidence="7 8" key="1">
    <citation type="journal article" date="2015" name="Fungal Genet. Biol.">
        <title>Evolution of novel wood decay mechanisms in Agaricales revealed by the genome sequences of Fistulina hepatica and Cylindrobasidium torrendii.</title>
        <authorList>
            <person name="Floudas D."/>
            <person name="Held B.W."/>
            <person name="Riley R."/>
            <person name="Nagy L.G."/>
            <person name="Koehler G."/>
            <person name="Ransdell A.S."/>
            <person name="Younus H."/>
            <person name="Chow J."/>
            <person name="Chiniquy J."/>
            <person name="Lipzen A."/>
            <person name="Tritt A."/>
            <person name="Sun H."/>
            <person name="Haridas S."/>
            <person name="LaButti K."/>
            <person name="Ohm R.A."/>
            <person name="Kues U."/>
            <person name="Blanchette R.A."/>
            <person name="Grigoriev I.V."/>
            <person name="Minto R.E."/>
            <person name="Hibbett D.S."/>
        </authorList>
    </citation>
    <scope>NUCLEOTIDE SEQUENCE [LARGE SCALE GENOMIC DNA]</scope>
    <source>
        <strain evidence="7 8">ATCC 64428</strain>
    </source>
</reference>
<evidence type="ECO:0008006" key="9">
    <source>
        <dbReference type="Google" id="ProtNLM"/>
    </source>
</evidence>
<evidence type="ECO:0000256" key="3">
    <source>
        <dbReference type="ARBA" id="ARBA00022692"/>
    </source>
</evidence>
<dbReference type="EMBL" id="KN882063">
    <property type="protein sequence ID" value="KIY44986.1"/>
    <property type="molecule type" value="Genomic_DNA"/>
</dbReference>
<keyword evidence="5 6" id="KW-0472">Membrane</keyword>
<evidence type="ECO:0000256" key="1">
    <source>
        <dbReference type="ARBA" id="ARBA00004141"/>
    </source>
</evidence>
<keyword evidence="3 6" id="KW-0812">Transmembrane</keyword>
<dbReference type="Proteomes" id="UP000054144">
    <property type="component" value="Unassembled WGS sequence"/>
</dbReference>
<dbReference type="PANTHER" id="PTHR22779:SF6">
    <property type="entry name" value="SD17342P"/>
    <property type="match status" value="1"/>
</dbReference>
<feature type="transmembrane region" description="Helical" evidence="6">
    <location>
        <begin position="142"/>
        <end position="170"/>
    </location>
</feature>
<feature type="transmembrane region" description="Helical" evidence="6">
    <location>
        <begin position="182"/>
        <end position="205"/>
    </location>
</feature>
<comment type="subcellular location">
    <subcellularLocation>
        <location evidence="1">Membrane</location>
        <topology evidence="1">Multi-pass membrane protein</topology>
    </subcellularLocation>
</comment>
<gene>
    <name evidence="7" type="ORF">FISHEDRAFT_50220</name>
</gene>
<comment type="similarity">
    <text evidence="2">Belongs to the TMEM170 family.</text>
</comment>
<accession>A0A0D7A500</accession>
<evidence type="ECO:0000256" key="2">
    <source>
        <dbReference type="ARBA" id="ARBA00006325"/>
    </source>
</evidence>
<evidence type="ECO:0000256" key="5">
    <source>
        <dbReference type="ARBA" id="ARBA00023136"/>
    </source>
</evidence>
<evidence type="ECO:0000313" key="8">
    <source>
        <dbReference type="Proteomes" id="UP000054144"/>
    </source>
</evidence>
<name>A0A0D7A500_9AGAR</name>
<dbReference type="AlphaFoldDB" id="A0A0D7A500"/>
<protein>
    <recommendedName>
        <fullName evidence="9">Transmembrane protein</fullName>
    </recommendedName>
</protein>
<dbReference type="PANTHER" id="PTHR22779">
    <property type="entry name" value="SD17342P"/>
    <property type="match status" value="1"/>
</dbReference>
<proteinExistence type="inferred from homology"/>
<organism evidence="7 8">
    <name type="scientific">Fistulina hepatica ATCC 64428</name>
    <dbReference type="NCBI Taxonomy" id="1128425"/>
    <lineage>
        <taxon>Eukaryota</taxon>
        <taxon>Fungi</taxon>
        <taxon>Dikarya</taxon>
        <taxon>Basidiomycota</taxon>
        <taxon>Agaricomycotina</taxon>
        <taxon>Agaricomycetes</taxon>
        <taxon>Agaricomycetidae</taxon>
        <taxon>Agaricales</taxon>
        <taxon>Fistulinaceae</taxon>
        <taxon>Fistulina</taxon>
    </lineage>
</organism>